<dbReference type="InterPro" id="IPR045099">
    <property type="entry name" value="PITH1-like"/>
</dbReference>
<dbReference type="GeneID" id="30144747"/>
<evidence type="ECO:0000256" key="2">
    <source>
        <dbReference type="SAM" id="MobiDB-lite"/>
    </source>
</evidence>
<dbReference type="Gene3D" id="2.60.120.470">
    <property type="entry name" value="PITH domain"/>
    <property type="match status" value="1"/>
</dbReference>
<evidence type="ECO:0000313" key="5">
    <source>
        <dbReference type="Proteomes" id="UP000094336"/>
    </source>
</evidence>
<feature type="domain" description="PITH" evidence="3">
    <location>
        <begin position="16"/>
        <end position="204"/>
    </location>
</feature>
<sequence length="223" mass="25081">MSCHSHSHSHDDHSHVPPIPTSATQSLKSQMDLANVRALNMANPPTDLPLIFRDYDVRKEVTPCVESDCDEQLIFNIPFTANVKLYSVILRTSGDGSCPHTIKLFKNNAMVDFDNVEGTKATFTTTQPQVGYVAGQIEGQTEGQFVEHFLPRHLFTNVQHLTLFVEDIYDNDEFDTLKVYYVELRGEYTPFTRDPVITMYEAAANPADHKNMLAEESGASQLN</sequence>
<organism evidence="4 5">
    <name type="scientific">Babjeviella inositovora NRRL Y-12698</name>
    <dbReference type="NCBI Taxonomy" id="984486"/>
    <lineage>
        <taxon>Eukaryota</taxon>
        <taxon>Fungi</taxon>
        <taxon>Dikarya</taxon>
        <taxon>Ascomycota</taxon>
        <taxon>Saccharomycotina</taxon>
        <taxon>Pichiomycetes</taxon>
        <taxon>Serinales incertae sedis</taxon>
        <taxon>Babjeviella</taxon>
    </lineage>
</organism>
<dbReference type="Proteomes" id="UP000094336">
    <property type="component" value="Unassembled WGS sequence"/>
</dbReference>
<dbReference type="AlphaFoldDB" id="A0A1E3QH71"/>
<gene>
    <name evidence="4" type="ORF">BABINDRAFT_117370</name>
</gene>
<evidence type="ECO:0000313" key="4">
    <source>
        <dbReference type="EMBL" id="ODQ76948.1"/>
    </source>
</evidence>
<name>A0A1E3QH71_9ASCO</name>
<dbReference type="RefSeq" id="XP_018982276.1">
    <property type="nucleotide sequence ID" value="XM_019126893.1"/>
</dbReference>
<dbReference type="InterPro" id="IPR008979">
    <property type="entry name" value="Galactose-bd-like_sf"/>
</dbReference>
<protein>
    <recommendedName>
        <fullName evidence="3">PITH domain-containing protein</fullName>
    </recommendedName>
</protein>
<dbReference type="PANTHER" id="PTHR12175">
    <property type="entry name" value="AD039 HT014 THIOREDOXIN FAMILY TRP26"/>
    <property type="match status" value="1"/>
</dbReference>
<proteinExistence type="inferred from homology"/>
<keyword evidence="5" id="KW-1185">Reference proteome</keyword>
<dbReference type="OrthoDB" id="2635at2759"/>
<evidence type="ECO:0000259" key="3">
    <source>
        <dbReference type="PROSITE" id="PS51532"/>
    </source>
</evidence>
<dbReference type="GO" id="GO:0005634">
    <property type="term" value="C:nucleus"/>
    <property type="evidence" value="ECO:0007669"/>
    <property type="project" value="TreeGrafter"/>
</dbReference>
<accession>A0A1E3QH71</accession>
<dbReference type="SUPFAM" id="SSF49785">
    <property type="entry name" value="Galactose-binding domain-like"/>
    <property type="match status" value="1"/>
</dbReference>
<evidence type="ECO:0000256" key="1">
    <source>
        <dbReference type="ARBA" id="ARBA00025788"/>
    </source>
</evidence>
<dbReference type="Pfam" id="PF06201">
    <property type="entry name" value="PITH"/>
    <property type="match status" value="1"/>
</dbReference>
<dbReference type="EMBL" id="KV454445">
    <property type="protein sequence ID" value="ODQ76948.1"/>
    <property type="molecule type" value="Genomic_DNA"/>
</dbReference>
<dbReference type="GO" id="GO:0005737">
    <property type="term" value="C:cytoplasm"/>
    <property type="evidence" value="ECO:0007669"/>
    <property type="project" value="UniProtKB-ARBA"/>
</dbReference>
<dbReference type="InterPro" id="IPR010400">
    <property type="entry name" value="PITH_dom"/>
</dbReference>
<comment type="similarity">
    <text evidence="1">Belongs to the PITHD1 family.</text>
</comment>
<reference evidence="5" key="1">
    <citation type="submission" date="2016-05" db="EMBL/GenBank/DDBJ databases">
        <title>Comparative genomics of biotechnologically important yeasts.</title>
        <authorList>
            <consortium name="DOE Joint Genome Institute"/>
            <person name="Riley R."/>
            <person name="Haridas S."/>
            <person name="Wolfe K.H."/>
            <person name="Lopes M.R."/>
            <person name="Hittinger C.T."/>
            <person name="Goker M."/>
            <person name="Salamov A."/>
            <person name="Wisecaver J."/>
            <person name="Long T.M."/>
            <person name="Aerts A.L."/>
            <person name="Barry K."/>
            <person name="Choi C."/>
            <person name="Clum A."/>
            <person name="Coughlan A.Y."/>
            <person name="Deshpande S."/>
            <person name="Douglass A.P."/>
            <person name="Hanson S.J."/>
            <person name="Klenk H.-P."/>
            <person name="Labutti K."/>
            <person name="Lapidus A."/>
            <person name="Lindquist E."/>
            <person name="Lipzen A."/>
            <person name="Meier-Kolthoff J.P."/>
            <person name="Ohm R.A."/>
            <person name="Otillar R.P."/>
            <person name="Pangilinan J."/>
            <person name="Peng Y."/>
            <person name="Rokas A."/>
            <person name="Rosa C.A."/>
            <person name="Scheuner C."/>
            <person name="Sibirny A.A."/>
            <person name="Slot J.C."/>
            <person name="Stielow J.B."/>
            <person name="Sun H."/>
            <person name="Kurtzman C.P."/>
            <person name="Blackwell M."/>
            <person name="Grigoriev I.V."/>
            <person name="Jeffries T.W."/>
        </authorList>
    </citation>
    <scope>NUCLEOTIDE SEQUENCE [LARGE SCALE GENOMIC DNA]</scope>
    <source>
        <strain evidence="5">NRRL Y-12698</strain>
    </source>
</reference>
<dbReference type="PANTHER" id="PTHR12175:SF1">
    <property type="entry name" value="PITH DOMAIN-CONTAINING PROTEIN 1"/>
    <property type="match status" value="1"/>
</dbReference>
<feature type="region of interest" description="Disordered" evidence="2">
    <location>
        <begin position="1"/>
        <end position="27"/>
    </location>
</feature>
<dbReference type="PROSITE" id="PS51532">
    <property type="entry name" value="PITH"/>
    <property type="match status" value="1"/>
</dbReference>
<dbReference type="InterPro" id="IPR037047">
    <property type="entry name" value="PITH_dom_sf"/>
</dbReference>